<dbReference type="OrthoDB" id="25266at2157"/>
<dbReference type="InParanoid" id="A0A554NE91"/>
<evidence type="ECO:0000256" key="1">
    <source>
        <dbReference type="ARBA" id="ARBA00023002"/>
    </source>
</evidence>
<proteinExistence type="predicted"/>
<feature type="compositionally biased region" description="Basic and acidic residues" evidence="2">
    <location>
        <begin position="357"/>
        <end position="367"/>
    </location>
</feature>
<dbReference type="EMBL" id="QMDX01000002">
    <property type="protein sequence ID" value="TSD15310.1"/>
    <property type="molecule type" value="Genomic_DNA"/>
</dbReference>
<evidence type="ECO:0000259" key="3">
    <source>
        <dbReference type="Pfam" id="PF00676"/>
    </source>
</evidence>
<dbReference type="InterPro" id="IPR050771">
    <property type="entry name" value="Alpha-ketoacid_DH_E1_comp"/>
</dbReference>
<evidence type="ECO:0000256" key="2">
    <source>
        <dbReference type="SAM" id="MobiDB-lite"/>
    </source>
</evidence>
<reference evidence="4 5" key="1">
    <citation type="submission" date="2018-06" db="EMBL/GenBank/DDBJ databases">
        <title>Natronomonas sp. F16-60 a new haloarchaeon isolated from a solar saltern of Isla Cristina, Huelva, Spain.</title>
        <authorList>
            <person name="Duran-Viseras A."/>
            <person name="Sanchez-Porro C."/>
            <person name="Ventosa A."/>
        </authorList>
    </citation>
    <scope>NUCLEOTIDE SEQUENCE [LARGE SCALE GENOMIC DNA]</scope>
    <source>
        <strain evidence="4 5">F16-60</strain>
    </source>
</reference>
<dbReference type="GO" id="GO:0016624">
    <property type="term" value="F:oxidoreductase activity, acting on the aldehyde or oxo group of donors, disulfide as acceptor"/>
    <property type="evidence" value="ECO:0007669"/>
    <property type="project" value="InterPro"/>
</dbReference>
<keyword evidence="5" id="KW-1185">Reference proteome</keyword>
<comment type="caution">
    <text evidence="4">The sequence shown here is derived from an EMBL/GenBank/DDBJ whole genome shotgun (WGS) entry which is preliminary data.</text>
</comment>
<dbReference type="Gene3D" id="3.40.50.970">
    <property type="match status" value="1"/>
</dbReference>
<organism evidence="4 5">
    <name type="scientific">Haloglomus irregulare</name>
    <dbReference type="NCBI Taxonomy" id="2234134"/>
    <lineage>
        <taxon>Archaea</taxon>
        <taxon>Methanobacteriati</taxon>
        <taxon>Methanobacteriota</taxon>
        <taxon>Stenosarchaea group</taxon>
        <taxon>Halobacteria</taxon>
        <taxon>Halobacteriales</taxon>
        <taxon>Natronomonadaceae</taxon>
        <taxon>Haloglomus</taxon>
    </lineage>
</organism>
<dbReference type="PANTHER" id="PTHR43380:SF1">
    <property type="entry name" value="2-OXOISOVALERATE DEHYDROGENASE SUBUNIT ALPHA, MITOCHONDRIAL"/>
    <property type="match status" value="1"/>
</dbReference>
<dbReference type="PANTHER" id="PTHR43380">
    <property type="entry name" value="2-OXOISOVALERATE DEHYDROGENASE SUBUNIT ALPHA, MITOCHONDRIAL"/>
    <property type="match status" value="1"/>
</dbReference>
<sequence length="376" mass="40153">MERVIGERSLAGTGLGGDDVVAILRDVVRARVFDDRALALQRRGWMSGYPPFRGQEGSQVAAAHAMREADWLFPTYRTNAMALARGVPMADVLLFRRGFPEFVSDHEVRVFPQAVPIATQLPHAVGFGMAVNYRNAVAPSGPPGDPPESGAVASGLVEPTGGPTDEAVVAYLGDGATSEGDSHEAMNVAGVFDAPVVFLCENNGWAISTPRERQTAADSIAARATAYGFEGVQVDGTDPLAVHETVASALATARDGEPVLVESVVHRHGPHTTSDDPSRYEDRASVPEWRRRDPLDRLADFAREAGVVEEGFVAAARDEAEREADAAVATAEATAPPAVADLFDHSYADLPPRVRSQREWLHDRADGNDSGGPAWE</sequence>
<keyword evidence="4" id="KW-0670">Pyruvate</keyword>
<dbReference type="InterPro" id="IPR001017">
    <property type="entry name" value="DH_E1"/>
</dbReference>
<dbReference type="AlphaFoldDB" id="A0A554NE91"/>
<dbReference type="GO" id="GO:0044272">
    <property type="term" value="P:sulfur compound biosynthetic process"/>
    <property type="evidence" value="ECO:0007669"/>
    <property type="project" value="UniProtKB-ARBA"/>
</dbReference>
<dbReference type="Pfam" id="PF00676">
    <property type="entry name" value="E1_dh"/>
    <property type="match status" value="1"/>
</dbReference>
<evidence type="ECO:0000313" key="4">
    <source>
        <dbReference type="EMBL" id="TSD15310.1"/>
    </source>
</evidence>
<evidence type="ECO:0000313" key="5">
    <source>
        <dbReference type="Proteomes" id="UP000319894"/>
    </source>
</evidence>
<accession>A0A554NE91</accession>
<dbReference type="CDD" id="cd02000">
    <property type="entry name" value="TPP_E1_PDC_ADC_BCADC"/>
    <property type="match status" value="1"/>
</dbReference>
<feature type="domain" description="Dehydrogenase E1 component" evidence="3">
    <location>
        <begin position="28"/>
        <end position="337"/>
    </location>
</feature>
<name>A0A554NE91_9EURY</name>
<protein>
    <submittedName>
        <fullName evidence="4">Pyruvate dehydrogenase (Acetyl-transferring) E1 component subunit alpha</fullName>
    </submittedName>
</protein>
<dbReference type="RefSeq" id="WP_144261149.1">
    <property type="nucleotide sequence ID" value="NZ_QMDX01000002.1"/>
</dbReference>
<dbReference type="SUPFAM" id="SSF52518">
    <property type="entry name" value="Thiamin diphosphate-binding fold (THDP-binding)"/>
    <property type="match status" value="1"/>
</dbReference>
<dbReference type="GO" id="GO:0009083">
    <property type="term" value="P:branched-chain amino acid catabolic process"/>
    <property type="evidence" value="ECO:0007669"/>
    <property type="project" value="TreeGrafter"/>
</dbReference>
<feature type="region of interest" description="Disordered" evidence="2">
    <location>
        <begin position="357"/>
        <end position="376"/>
    </location>
</feature>
<dbReference type="InterPro" id="IPR029061">
    <property type="entry name" value="THDP-binding"/>
</dbReference>
<dbReference type="Proteomes" id="UP000319894">
    <property type="component" value="Unassembled WGS sequence"/>
</dbReference>
<gene>
    <name evidence="4" type="ORF">DP107_05530</name>
</gene>
<keyword evidence="1" id="KW-0560">Oxidoreductase</keyword>